<organism evidence="2 3">
    <name type="scientific">Saccharopolyspora antimicrobica</name>
    <dbReference type="NCBI Taxonomy" id="455193"/>
    <lineage>
        <taxon>Bacteria</taxon>
        <taxon>Bacillati</taxon>
        <taxon>Actinomycetota</taxon>
        <taxon>Actinomycetes</taxon>
        <taxon>Pseudonocardiales</taxon>
        <taxon>Pseudonocardiaceae</taxon>
        <taxon>Saccharopolyspora</taxon>
    </lineage>
</organism>
<accession>A0A1I5ABJ5</accession>
<evidence type="ECO:0000313" key="2">
    <source>
        <dbReference type="EMBL" id="SFN59835.1"/>
    </source>
</evidence>
<dbReference type="Proteomes" id="UP000199398">
    <property type="component" value="Unassembled WGS sequence"/>
</dbReference>
<dbReference type="EMBL" id="FOUP01000005">
    <property type="protein sequence ID" value="SFN59835.1"/>
    <property type="molecule type" value="Genomic_DNA"/>
</dbReference>
<keyword evidence="4" id="KW-1185">Reference proteome</keyword>
<evidence type="ECO:0000313" key="4">
    <source>
        <dbReference type="Proteomes" id="UP000270697"/>
    </source>
</evidence>
<reference evidence="2 3" key="1">
    <citation type="submission" date="2016-10" db="EMBL/GenBank/DDBJ databases">
        <authorList>
            <person name="de Groot N.N."/>
        </authorList>
    </citation>
    <scope>NUCLEOTIDE SEQUENCE [LARGE SCALE GENOMIC DNA]</scope>
    <source>
        <strain evidence="2 3">CPCC 201259</strain>
    </source>
</reference>
<sequence>MQPQRRSKVIRTPERLSPLFQLCTIPFCASGPPELTLATVDDMDEKTRIALKNYDWMIRNRGPKDVTLDWDSDTLIYGDGGVDVSELLQQGFTPATD</sequence>
<dbReference type="STRING" id="455193.SAMN05421805_105322"/>
<dbReference type="AlphaFoldDB" id="A0A1I5ABJ5"/>
<evidence type="ECO:0000313" key="3">
    <source>
        <dbReference type="Proteomes" id="UP000199398"/>
    </source>
</evidence>
<evidence type="ECO:0000313" key="1">
    <source>
        <dbReference type="EMBL" id="RKT83200.1"/>
    </source>
</evidence>
<gene>
    <name evidence="1" type="ORF">ATL45_1474</name>
    <name evidence="2" type="ORF">SAMN05421805_105322</name>
</gene>
<proteinExistence type="predicted"/>
<dbReference type="Proteomes" id="UP000270697">
    <property type="component" value="Unassembled WGS sequence"/>
</dbReference>
<reference evidence="1 4" key="2">
    <citation type="submission" date="2018-10" db="EMBL/GenBank/DDBJ databases">
        <title>Sequencing the genomes of 1000 actinobacteria strains.</title>
        <authorList>
            <person name="Klenk H.-P."/>
        </authorList>
    </citation>
    <scope>NUCLEOTIDE SEQUENCE [LARGE SCALE GENOMIC DNA]</scope>
    <source>
        <strain evidence="1 4">DSM 45119</strain>
    </source>
</reference>
<name>A0A1I5ABJ5_9PSEU</name>
<protein>
    <submittedName>
        <fullName evidence="2">Uncharacterized protein</fullName>
    </submittedName>
</protein>
<dbReference type="EMBL" id="RBXX01000002">
    <property type="protein sequence ID" value="RKT83200.1"/>
    <property type="molecule type" value="Genomic_DNA"/>
</dbReference>